<reference evidence="2" key="1">
    <citation type="submission" date="2019-06" db="EMBL/GenBank/DDBJ databases">
        <title>Alistipes onderdonkii subsp. vulgaris subsp. nov., Alistipes dispar sp. nov. and Alistipes communis sp. nov., isolated from human faeces, and creation of Alistipes onderdonkii subsp. onderdonkii subsp. nov.</title>
        <authorList>
            <person name="Sakamoto M."/>
            <person name="Ikeyama N."/>
            <person name="Ogata Y."/>
            <person name="Suda W."/>
            <person name="Iino T."/>
            <person name="Hattori M."/>
            <person name="Ohkuma M."/>
        </authorList>
    </citation>
    <scope>NUCLEOTIDE SEQUENCE [LARGE SCALE GENOMIC DNA]</scope>
    <source>
        <strain evidence="2">5CBH24</strain>
    </source>
</reference>
<organism evidence="1 2">
    <name type="scientific">Alistipes communis</name>
    <dbReference type="NCBI Taxonomy" id="2585118"/>
    <lineage>
        <taxon>Bacteria</taxon>
        <taxon>Pseudomonadati</taxon>
        <taxon>Bacteroidota</taxon>
        <taxon>Bacteroidia</taxon>
        <taxon>Bacteroidales</taxon>
        <taxon>Rikenellaceae</taxon>
        <taxon>Alistipes</taxon>
    </lineage>
</organism>
<dbReference type="AlphaFoldDB" id="A0A4Y1WRP5"/>
<accession>A0A4Y1WRP5</accession>
<evidence type="ECO:0000313" key="1">
    <source>
        <dbReference type="EMBL" id="BBL03497.1"/>
    </source>
</evidence>
<sequence>MHSTFKVLFYLKRTKNTPRAVYPVMGRSTINGTISQFSAKINVPEQLGKVR</sequence>
<name>A0A4Y1WRP5_9BACT</name>
<dbReference type="GeneID" id="78343412"/>
<protein>
    <recommendedName>
        <fullName evidence="3">Arm DNA-binding domain-containing protein</fullName>
    </recommendedName>
</protein>
<dbReference type="Proteomes" id="UP000318946">
    <property type="component" value="Chromosome"/>
</dbReference>
<evidence type="ECO:0008006" key="3">
    <source>
        <dbReference type="Google" id="ProtNLM"/>
    </source>
</evidence>
<gene>
    <name evidence="1" type="ORF">A5CBH24_08100</name>
</gene>
<evidence type="ECO:0000313" key="2">
    <source>
        <dbReference type="Proteomes" id="UP000318946"/>
    </source>
</evidence>
<keyword evidence="2" id="KW-1185">Reference proteome</keyword>
<proteinExistence type="predicted"/>
<dbReference type="KEGG" id="acou:A5CBH24_08100"/>
<dbReference type="EMBL" id="AP019735">
    <property type="protein sequence ID" value="BBL03497.1"/>
    <property type="molecule type" value="Genomic_DNA"/>
</dbReference>
<dbReference type="RefSeq" id="WP_162852310.1">
    <property type="nucleotide sequence ID" value="NZ_AP019735.1"/>
</dbReference>